<evidence type="ECO:0000313" key="1">
    <source>
        <dbReference type="EMBL" id="KAF6827236.1"/>
    </source>
</evidence>
<dbReference type="AlphaFoldDB" id="A0A8H6NC63"/>
<proteinExistence type="predicted"/>
<accession>A0A8H6NC63</accession>
<evidence type="ECO:0000313" key="2">
    <source>
        <dbReference type="Proteomes" id="UP000654918"/>
    </source>
</evidence>
<dbReference type="EMBL" id="WIGO01000141">
    <property type="protein sequence ID" value="KAF6827236.1"/>
    <property type="molecule type" value="Genomic_DNA"/>
</dbReference>
<gene>
    <name evidence="1" type="ORF">CPLU01_09199</name>
</gene>
<organism evidence="1 2">
    <name type="scientific">Colletotrichum plurivorum</name>
    <dbReference type="NCBI Taxonomy" id="2175906"/>
    <lineage>
        <taxon>Eukaryota</taxon>
        <taxon>Fungi</taxon>
        <taxon>Dikarya</taxon>
        <taxon>Ascomycota</taxon>
        <taxon>Pezizomycotina</taxon>
        <taxon>Sordariomycetes</taxon>
        <taxon>Hypocreomycetidae</taxon>
        <taxon>Glomerellales</taxon>
        <taxon>Glomerellaceae</taxon>
        <taxon>Colletotrichum</taxon>
        <taxon>Colletotrichum orchidearum species complex</taxon>
    </lineage>
</organism>
<sequence>MTTTTTTTKTLASPPGPAALQVLGTPELLGLIAENVIVDAQLASLCLVDRTFNNIFTRHLYCDVHIRGGSLLGGPKVREAIRRFLDLPKLCYARSLRLSFLPSMDRPSPEEWPVNSKMLRRLHASCPRLKAVSFDLENKSSLRFCRDDHSAPDSDSDSEEAFVTEDVSDGLTYGIADFLVFTGLASLKLYRIQGDLDLWLRTIAQMLGNSPVLCELALSISEKLVEQLEEQEELQSLSNVFVNLAKQYAKLGHEPLRLRTLEL</sequence>
<dbReference type="Proteomes" id="UP000654918">
    <property type="component" value="Unassembled WGS sequence"/>
</dbReference>
<keyword evidence="2" id="KW-1185">Reference proteome</keyword>
<reference evidence="1" key="1">
    <citation type="journal article" date="2020" name="Phytopathology">
        <title>Genome Sequence Resources of Colletotrichum truncatum, C. plurivorum, C. musicola, and C. sojae: Four Species Pathogenic to Soybean (Glycine max).</title>
        <authorList>
            <person name="Rogerio F."/>
            <person name="Boufleur T.R."/>
            <person name="Ciampi-Guillardi M."/>
            <person name="Sukno S.A."/>
            <person name="Thon M.R."/>
            <person name="Massola Junior N.S."/>
            <person name="Baroncelli R."/>
        </authorList>
    </citation>
    <scope>NUCLEOTIDE SEQUENCE</scope>
    <source>
        <strain evidence="1">LFN00145</strain>
    </source>
</reference>
<name>A0A8H6NC63_9PEZI</name>
<comment type="caution">
    <text evidence="1">The sequence shown here is derived from an EMBL/GenBank/DDBJ whole genome shotgun (WGS) entry which is preliminary data.</text>
</comment>
<protein>
    <submittedName>
        <fullName evidence="1">Uncharacterized protein</fullName>
    </submittedName>
</protein>